<evidence type="ECO:0000313" key="3">
    <source>
        <dbReference type="Proteomes" id="UP001589776"/>
    </source>
</evidence>
<gene>
    <name evidence="2" type="ORF">ACFFK0_20000</name>
</gene>
<keyword evidence="3" id="KW-1185">Reference proteome</keyword>
<dbReference type="EMBL" id="JBHLWN010000077">
    <property type="protein sequence ID" value="MFC0214693.1"/>
    <property type="molecule type" value="Genomic_DNA"/>
</dbReference>
<dbReference type="Proteomes" id="UP001589776">
    <property type="component" value="Unassembled WGS sequence"/>
</dbReference>
<reference evidence="2 3" key="1">
    <citation type="submission" date="2024-09" db="EMBL/GenBank/DDBJ databases">
        <authorList>
            <person name="Sun Q."/>
            <person name="Mori K."/>
        </authorList>
    </citation>
    <scope>NUCLEOTIDE SEQUENCE [LARGE SCALE GENOMIC DNA]</scope>
    <source>
        <strain evidence="2 3">CCM 7759</strain>
    </source>
</reference>
<feature type="domain" description="Cyclic-phosphate processing Receiver" evidence="1">
    <location>
        <begin position="2"/>
        <end position="84"/>
    </location>
</feature>
<protein>
    <submittedName>
        <fullName evidence="2">Cyclic-phosphate processing receiver domain-containing protein</fullName>
    </submittedName>
</protein>
<dbReference type="Pfam" id="PF20274">
    <property type="entry name" value="cREC_REC"/>
    <property type="match status" value="1"/>
</dbReference>
<organism evidence="2 3">
    <name type="scientific">Paenibacillus chartarius</name>
    <dbReference type="NCBI Taxonomy" id="747481"/>
    <lineage>
        <taxon>Bacteria</taxon>
        <taxon>Bacillati</taxon>
        <taxon>Bacillota</taxon>
        <taxon>Bacilli</taxon>
        <taxon>Bacillales</taxon>
        <taxon>Paenibacillaceae</taxon>
        <taxon>Paenibacillus</taxon>
    </lineage>
</organism>
<dbReference type="RefSeq" id="WP_377472103.1">
    <property type="nucleotide sequence ID" value="NZ_JBHLWN010000077.1"/>
</dbReference>
<proteinExistence type="predicted"/>
<dbReference type="InterPro" id="IPR046909">
    <property type="entry name" value="cREC_REC"/>
</dbReference>
<name>A0ABV6DPX0_9BACL</name>
<comment type="caution">
    <text evidence="2">The sequence shown here is derived from an EMBL/GenBank/DDBJ whole genome shotgun (WGS) entry which is preliminary data.</text>
</comment>
<accession>A0ABV6DPX0</accession>
<evidence type="ECO:0000313" key="2">
    <source>
        <dbReference type="EMBL" id="MFC0214693.1"/>
    </source>
</evidence>
<evidence type="ECO:0000259" key="1">
    <source>
        <dbReference type="Pfam" id="PF20274"/>
    </source>
</evidence>
<sequence>MIHVYLDDLRPCPAGFTLARSAEECILLLKECEVDILSLDYDLGWHAPNASDIVQWMIAEARYPRRLYFHTSSSAGRDRMIALLLPVLPADVELNYGPMPDEVLAEARRRAT</sequence>